<gene>
    <name evidence="1" type="ORF">CHT91_03880</name>
</gene>
<organism evidence="1 2">
    <name type="scientific">Cutibacterium avidum</name>
    <dbReference type="NCBI Taxonomy" id="33010"/>
    <lineage>
        <taxon>Bacteria</taxon>
        <taxon>Bacillati</taxon>
        <taxon>Actinomycetota</taxon>
        <taxon>Actinomycetes</taxon>
        <taxon>Propionibacteriales</taxon>
        <taxon>Propionibacteriaceae</taxon>
        <taxon>Cutibacterium</taxon>
    </lineage>
</organism>
<reference evidence="1 2" key="1">
    <citation type="submission" date="2017-07" db="EMBL/GenBank/DDBJ databases">
        <authorList>
            <person name="Sun Z.S."/>
            <person name="Albrecht U."/>
            <person name="Echele G."/>
            <person name="Lee C.C."/>
        </authorList>
    </citation>
    <scope>NUCLEOTIDE SEQUENCE [LARGE SCALE GENOMIC DNA]</scope>
    <source>
        <strain evidence="1 2">P16-029</strain>
    </source>
</reference>
<accession>A0A3E2DKN4</accession>
<evidence type="ECO:0000313" key="1">
    <source>
        <dbReference type="EMBL" id="RFT45952.1"/>
    </source>
</evidence>
<dbReference type="AlphaFoldDB" id="A0A3E2DKN4"/>
<name>A0A3E2DKN4_9ACTN</name>
<evidence type="ECO:0000313" key="2">
    <source>
        <dbReference type="Proteomes" id="UP000259211"/>
    </source>
</evidence>
<comment type="caution">
    <text evidence="1">The sequence shown here is derived from an EMBL/GenBank/DDBJ whole genome shotgun (WGS) entry which is preliminary data.</text>
</comment>
<sequence length="385" mass="44967">MRLGKYLSPTQPRTDTESMEWLTVERDGRFQKFLGKNMKRYDCTDDGMQLDFALAVTYHSLHDLVCKYANHQLAISMAELEWCRSKNAPIDQQYYLLESAITRHCCAWEYLFQMLTYILSLQEEVAATKADYNAILGLSSYDVEFIPGPTGTKVQYTPREIQQAVRDIRRRRQELDYVQVGARADRFFSKTDKKFARGTWLDDVKRLVRDYPVREVTKIRDQIIHHRPLGSSYRTGSGEALPVNGITFSKPAAEEIPETLKKLRQAQKRLFEAIGIVVRETSRSNIPNIRENEGVEYWIAFYRCLRCGKDSPEPNRSEAKPFPLFYCMNCSLWSRREDAKVKRKLSVSEILYSSHLRDYLPRLRESIQYIPPELRDILPSSHHTQ</sequence>
<protein>
    <submittedName>
        <fullName evidence="1">Uncharacterized protein</fullName>
    </submittedName>
</protein>
<proteinExistence type="predicted"/>
<dbReference type="Proteomes" id="UP000259211">
    <property type="component" value="Unassembled WGS sequence"/>
</dbReference>
<dbReference type="EMBL" id="NOWI01000003">
    <property type="protein sequence ID" value="RFT45952.1"/>
    <property type="molecule type" value="Genomic_DNA"/>
</dbReference>